<keyword evidence="4" id="KW-1185">Reference proteome</keyword>
<dbReference type="InterPro" id="IPR025660">
    <property type="entry name" value="Pept_his_AS"/>
</dbReference>
<dbReference type="RefSeq" id="WP_344315470.1">
    <property type="nucleotide sequence ID" value="NZ_BAAANY010000054.1"/>
</dbReference>
<feature type="signal peptide" evidence="1">
    <location>
        <begin position="1"/>
        <end position="23"/>
    </location>
</feature>
<evidence type="ECO:0000313" key="3">
    <source>
        <dbReference type="EMBL" id="GAA1722457.1"/>
    </source>
</evidence>
<gene>
    <name evidence="3" type="ORF">GCM10009765_83000</name>
</gene>
<dbReference type="InterPro" id="IPR000668">
    <property type="entry name" value="Peptidase_C1A_C"/>
</dbReference>
<feature type="domain" description="Peptidase C1A papain C-terminal" evidence="2">
    <location>
        <begin position="98"/>
        <end position="225"/>
    </location>
</feature>
<feature type="chain" id="PRO_5047359605" evidence="1">
    <location>
        <begin position="24"/>
        <end position="247"/>
    </location>
</feature>
<proteinExistence type="predicted"/>
<dbReference type="EMBL" id="BAAANY010000054">
    <property type="protein sequence ID" value="GAA1722457.1"/>
    <property type="molecule type" value="Genomic_DNA"/>
</dbReference>
<protein>
    <submittedName>
        <fullName evidence="3">C1 family peptidase</fullName>
    </submittedName>
</protein>
<dbReference type="Gene3D" id="3.90.70.10">
    <property type="entry name" value="Cysteine proteinases"/>
    <property type="match status" value="1"/>
</dbReference>
<dbReference type="Proteomes" id="UP001500618">
    <property type="component" value="Unassembled WGS sequence"/>
</dbReference>
<name>A0ABN2JCD7_9ACTN</name>
<organism evidence="3 4">
    <name type="scientific">Fodinicola feengrottensis</name>
    <dbReference type="NCBI Taxonomy" id="435914"/>
    <lineage>
        <taxon>Bacteria</taxon>
        <taxon>Bacillati</taxon>
        <taxon>Actinomycetota</taxon>
        <taxon>Actinomycetes</taxon>
        <taxon>Mycobacteriales</taxon>
        <taxon>Fodinicola</taxon>
    </lineage>
</organism>
<evidence type="ECO:0000259" key="2">
    <source>
        <dbReference type="Pfam" id="PF00112"/>
    </source>
</evidence>
<accession>A0ABN2JCD7</accession>
<comment type="caution">
    <text evidence="3">The sequence shown here is derived from an EMBL/GenBank/DDBJ whole genome shotgun (WGS) entry which is preliminary data.</text>
</comment>
<dbReference type="Pfam" id="PF00112">
    <property type="entry name" value="Peptidase_C1"/>
    <property type="match status" value="1"/>
</dbReference>
<evidence type="ECO:0000256" key="1">
    <source>
        <dbReference type="SAM" id="SignalP"/>
    </source>
</evidence>
<evidence type="ECO:0000313" key="4">
    <source>
        <dbReference type="Proteomes" id="UP001500618"/>
    </source>
</evidence>
<dbReference type="CDD" id="cd02619">
    <property type="entry name" value="Peptidase_C1"/>
    <property type="match status" value="1"/>
</dbReference>
<keyword evidence="1" id="KW-0732">Signal</keyword>
<reference evidence="3 4" key="1">
    <citation type="journal article" date="2019" name="Int. J. Syst. Evol. Microbiol.">
        <title>The Global Catalogue of Microorganisms (GCM) 10K type strain sequencing project: providing services to taxonomists for standard genome sequencing and annotation.</title>
        <authorList>
            <consortium name="The Broad Institute Genomics Platform"/>
            <consortium name="The Broad Institute Genome Sequencing Center for Infectious Disease"/>
            <person name="Wu L."/>
            <person name="Ma J."/>
        </authorList>
    </citation>
    <scope>NUCLEOTIDE SEQUENCE [LARGE SCALE GENOMIC DNA]</scope>
    <source>
        <strain evidence="3 4">JCM 14718</strain>
    </source>
</reference>
<dbReference type="PROSITE" id="PS00639">
    <property type="entry name" value="THIOL_PROTEASE_HIS"/>
    <property type="match status" value="1"/>
</dbReference>
<sequence length="247" mass="26251">MRKIALVPVVVASVVAFAAPANAAASLPASYDLSQYAPVAGEQGSVVDSCSSWATGYTGFGLLMKEQGIAGGSMAPMYVYAQIVKGRNVNTSITTNLQIQKDQGIDTRADYPQGDYDYTTQPTAAQRANAGHYRISSYDIVSLDDNLKTTIETAVSHGYAVVIGFRVRQSFDSLNPENDAYTPGENGTDPIEGGHSVVVVGYDSNGIKFENAWGADWGANGFATASWDFVMSSDIDSVHVMHKLVTG</sequence>
<dbReference type="SUPFAM" id="SSF54001">
    <property type="entry name" value="Cysteine proteinases"/>
    <property type="match status" value="1"/>
</dbReference>
<dbReference type="InterPro" id="IPR038765">
    <property type="entry name" value="Papain-like_cys_pep_sf"/>
</dbReference>